<protein>
    <submittedName>
        <fullName evidence="2">Uncharacterized protein</fullName>
    </submittedName>
</protein>
<gene>
    <name evidence="2" type="ORF">BpHYR1_049089</name>
</gene>
<keyword evidence="1" id="KW-0175">Coiled coil</keyword>
<evidence type="ECO:0000256" key="1">
    <source>
        <dbReference type="SAM" id="Coils"/>
    </source>
</evidence>
<sequence length="142" mass="17171">MRKSYKNEMKKKERERQDNVIQSLKEDVEKLIQENELLKEKTARSCPIINNLEESLKLKIESSEMRYEKEKEEKEIIEQELIQKSKILNEKYEMIKKYSETDSENSEILDQLSKKNHSQEIQMMKLMETNENLREEGQELNK</sequence>
<evidence type="ECO:0000313" key="3">
    <source>
        <dbReference type="Proteomes" id="UP000276133"/>
    </source>
</evidence>
<proteinExistence type="predicted"/>
<evidence type="ECO:0000313" key="2">
    <source>
        <dbReference type="EMBL" id="RNA19391.1"/>
    </source>
</evidence>
<comment type="caution">
    <text evidence="2">The sequence shown here is derived from an EMBL/GenBank/DDBJ whole genome shotgun (WGS) entry which is preliminary data.</text>
</comment>
<reference evidence="2 3" key="1">
    <citation type="journal article" date="2018" name="Sci. Rep.">
        <title>Genomic signatures of local adaptation to the degree of environmental predictability in rotifers.</title>
        <authorList>
            <person name="Franch-Gras L."/>
            <person name="Hahn C."/>
            <person name="Garcia-Roger E.M."/>
            <person name="Carmona M.J."/>
            <person name="Serra M."/>
            <person name="Gomez A."/>
        </authorList>
    </citation>
    <scope>NUCLEOTIDE SEQUENCE [LARGE SCALE GENOMIC DNA]</scope>
    <source>
        <strain evidence="2">HYR1</strain>
    </source>
</reference>
<dbReference type="EMBL" id="REGN01004056">
    <property type="protein sequence ID" value="RNA19391.1"/>
    <property type="molecule type" value="Genomic_DNA"/>
</dbReference>
<dbReference type="Proteomes" id="UP000276133">
    <property type="component" value="Unassembled WGS sequence"/>
</dbReference>
<organism evidence="2 3">
    <name type="scientific">Brachionus plicatilis</name>
    <name type="common">Marine rotifer</name>
    <name type="synonym">Brachionus muelleri</name>
    <dbReference type="NCBI Taxonomy" id="10195"/>
    <lineage>
        <taxon>Eukaryota</taxon>
        <taxon>Metazoa</taxon>
        <taxon>Spiralia</taxon>
        <taxon>Gnathifera</taxon>
        <taxon>Rotifera</taxon>
        <taxon>Eurotatoria</taxon>
        <taxon>Monogononta</taxon>
        <taxon>Pseudotrocha</taxon>
        <taxon>Ploima</taxon>
        <taxon>Brachionidae</taxon>
        <taxon>Brachionus</taxon>
    </lineage>
</organism>
<dbReference type="AlphaFoldDB" id="A0A3M7R7K8"/>
<feature type="coiled-coil region" evidence="1">
    <location>
        <begin position="2"/>
        <end position="136"/>
    </location>
</feature>
<name>A0A3M7R7K8_BRAPC</name>
<keyword evidence="3" id="KW-1185">Reference proteome</keyword>
<accession>A0A3M7R7K8</accession>